<gene>
    <name evidence="10" type="ORF">CKF54_03020</name>
</gene>
<dbReference type="SUPFAM" id="SSF55469">
    <property type="entry name" value="FMN-dependent nitroreductase-like"/>
    <property type="match status" value="1"/>
</dbReference>
<dbReference type="EC" id="1.-.-.-" evidence="7"/>
<evidence type="ECO:0000256" key="6">
    <source>
        <dbReference type="ARBA" id="ARBA00023027"/>
    </source>
</evidence>
<dbReference type="PANTHER" id="PTHR43821:SF1">
    <property type="entry name" value="NAD(P)H NITROREDUCTASE YDJA-RELATED"/>
    <property type="match status" value="1"/>
</dbReference>
<keyword evidence="5 7" id="KW-0560">Oxidoreductase</keyword>
<comment type="similarity">
    <text evidence="1 7">Belongs to the nitroreductase family.</text>
</comment>
<keyword evidence="11" id="KW-1185">Reference proteome</keyword>
<dbReference type="RefSeq" id="WP_119524810.1">
    <property type="nucleotide sequence ID" value="NZ_NRHC01000035.1"/>
</dbReference>
<dbReference type="Pfam" id="PF00881">
    <property type="entry name" value="Nitroreductase"/>
    <property type="match status" value="1"/>
</dbReference>
<keyword evidence="6 7" id="KW-0520">NAD</keyword>
<evidence type="ECO:0000256" key="2">
    <source>
        <dbReference type="ARBA" id="ARBA00022630"/>
    </source>
</evidence>
<organism evidence="10 11">
    <name type="scientific">Psittacicella hinzii</name>
    <dbReference type="NCBI Taxonomy" id="2028575"/>
    <lineage>
        <taxon>Bacteria</taxon>
        <taxon>Pseudomonadati</taxon>
        <taxon>Pseudomonadota</taxon>
        <taxon>Gammaproteobacteria</taxon>
        <taxon>Pasteurellales</taxon>
        <taxon>Psittacicellaceae</taxon>
        <taxon>Psittacicella</taxon>
    </lineage>
</organism>
<evidence type="ECO:0000256" key="1">
    <source>
        <dbReference type="ARBA" id="ARBA00007118"/>
    </source>
</evidence>
<dbReference type="PANTHER" id="PTHR43821">
    <property type="entry name" value="NAD(P)H NITROREDUCTASE YDJA-RELATED"/>
    <property type="match status" value="1"/>
</dbReference>
<dbReference type="Gene3D" id="3.40.109.10">
    <property type="entry name" value="NADH Oxidase"/>
    <property type="match status" value="1"/>
</dbReference>
<comment type="caution">
    <text evidence="10">The sequence shown here is derived from an EMBL/GenBank/DDBJ whole genome shotgun (WGS) entry which is preliminary data.</text>
</comment>
<evidence type="ECO:0000256" key="5">
    <source>
        <dbReference type="ARBA" id="ARBA00023002"/>
    </source>
</evidence>
<feature type="binding site" evidence="8">
    <location>
        <position position="39"/>
    </location>
    <ligand>
        <name>FMN</name>
        <dbReference type="ChEBI" id="CHEBI:58210"/>
        <note>ligand shared between dimeric partners</note>
    </ligand>
</feature>
<evidence type="ECO:0000256" key="8">
    <source>
        <dbReference type="PIRSR" id="PIRSR000232-1"/>
    </source>
</evidence>
<dbReference type="AlphaFoldDB" id="A0A3A1YB46"/>
<dbReference type="InterPro" id="IPR000415">
    <property type="entry name" value="Nitroreductase-like"/>
</dbReference>
<reference evidence="10 11" key="1">
    <citation type="submission" date="2017-08" db="EMBL/GenBank/DDBJ databases">
        <title>Reclassification of Bisgaard taxon 37 and 44.</title>
        <authorList>
            <person name="Christensen H."/>
        </authorList>
    </citation>
    <scope>NUCLEOTIDE SEQUENCE [LARGE SCALE GENOMIC DNA]</scope>
    <source>
        <strain evidence="10 11">B96_3</strain>
    </source>
</reference>
<sequence length="187" mass="21258">METLKLLQTRFSEKKLVEPAPSRAELNEIFKAALRVPDHGSLKPYHFYVVEGQEQLQKLSDLMLDCCRELDLPEKFQDKAKKFATRAPQVIVVVAKIDPNHKKAPAWEQLVTAGCATYATQVAANALGYDNVWITAKWVQGTAIRAHFNCEADDQIVAFILSGTAKERKEREDKKLNYLDDYVTYLD</sequence>
<dbReference type="Proteomes" id="UP000265691">
    <property type="component" value="Unassembled WGS sequence"/>
</dbReference>
<dbReference type="CDD" id="cd02135">
    <property type="entry name" value="YdjA-like"/>
    <property type="match status" value="1"/>
</dbReference>
<feature type="binding site" description="in other chain" evidence="8">
    <location>
        <begin position="10"/>
        <end position="12"/>
    </location>
    <ligand>
        <name>FMN</name>
        <dbReference type="ChEBI" id="CHEBI:58210"/>
        <note>ligand shared between dimeric partners</note>
    </ligand>
</feature>
<evidence type="ECO:0000313" key="10">
    <source>
        <dbReference type="EMBL" id="RIY33337.1"/>
    </source>
</evidence>
<evidence type="ECO:0000256" key="4">
    <source>
        <dbReference type="ARBA" id="ARBA00022857"/>
    </source>
</evidence>
<evidence type="ECO:0000313" key="11">
    <source>
        <dbReference type="Proteomes" id="UP000265691"/>
    </source>
</evidence>
<evidence type="ECO:0000256" key="3">
    <source>
        <dbReference type="ARBA" id="ARBA00022643"/>
    </source>
</evidence>
<protein>
    <recommendedName>
        <fullName evidence="7">Putative NAD(P)H nitroreductase</fullName>
        <ecNumber evidence="7">1.-.-.-</ecNumber>
    </recommendedName>
</protein>
<feature type="binding site" evidence="8">
    <location>
        <position position="35"/>
    </location>
    <ligand>
        <name>FMN</name>
        <dbReference type="ChEBI" id="CHEBI:58210"/>
        <note>ligand shared between dimeric partners</note>
    </ligand>
</feature>
<evidence type="ECO:0000259" key="9">
    <source>
        <dbReference type="Pfam" id="PF00881"/>
    </source>
</evidence>
<dbReference type="OrthoDB" id="9804207at2"/>
<dbReference type="InterPro" id="IPR029479">
    <property type="entry name" value="Nitroreductase"/>
</dbReference>
<keyword evidence="4 7" id="KW-0521">NADP</keyword>
<keyword evidence="3 7" id="KW-0288">FMN</keyword>
<feature type="domain" description="Nitroreductase" evidence="9">
    <location>
        <begin position="8"/>
        <end position="161"/>
    </location>
</feature>
<name>A0A3A1YB46_9GAMM</name>
<keyword evidence="2 7" id="KW-0285">Flavoprotein</keyword>
<feature type="binding site" description="in other chain" evidence="8">
    <location>
        <begin position="133"/>
        <end position="135"/>
    </location>
    <ligand>
        <name>FMN</name>
        <dbReference type="ChEBI" id="CHEBI:58210"/>
        <note>ligand shared between dimeric partners</note>
    </ligand>
</feature>
<evidence type="ECO:0000256" key="7">
    <source>
        <dbReference type="PIRNR" id="PIRNR000232"/>
    </source>
</evidence>
<dbReference type="InterPro" id="IPR052530">
    <property type="entry name" value="NAD(P)H_nitroreductase"/>
</dbReference>
<dbReference type="PIRSF" id="PIRSF000232">
    <property type="entry name" value="YdjA"/>
    <property type="match status" value="1"/>
</dbReference>
<dbReference type="GO" id="GO:0016491">
    <property type="term" value="F:oxidoreductase activity"/>
    <property type="evidence" value="ECO:0007669"/>
    <property type="project" value="UniProtKB-UniRule"/>
</dbReference>
<comment type="cofactor">
    <cofactor evidence="8">
        <name>FMN</name>
        <dbReference type="ChEBI" id="CHEBI:58210"/>
    </cofactor>
    <text evidence="8">Binds 1 FMN per subunit.</text>
</comment>
<dbReference type="InterPro" id="IPR026021">
    <property type="entry name" value="YdjA-like"/>
</dbReference>
<accession>A0A3A1YB46</accession>
<proteinExistence type="inferred from homology"/>
<dbReference type="EMBL" id="NRHC01000035">
    <property type="protein sequence ID" value="RIY33337.1"/>
    <property type="molecule type" value="Genomic_DNA"/>
</dbReference>